<evidence type="ECO:0000313" key="2">
    <source>
        <dbReference type="EMBL" id="KAA6316021.1"/>
    </source>
</evidence>
<reference evidence="2 3" key="1">
    <citation type="submission" date="2019-03" db="EMBL/GenBank/DDBJ databases">
        <title>Single cell metagenomics reveals metabolic interactions within the superorganism composed of flagellate Streblomastix strix and complex community of Bacteroidetes bacteria on its surface.</title>
        <authorList>
            <person name="Treitli S.C."/>
            <person name="Kolisko M."/>
            <person name="Husnik F."/>
            <person name="Keeling P."/>
            <person name="Hampl V."/>
        </authorList>
    </citation>
    <scope>NUCLEOTIDE SEQUENCE [LARGE SCALE GENOMIC DNA]</scope>
    <source>
        <strain evidence="2">ST1C</strain>
    </source>
</reference>
<accession>A0A5J4Q5E6</accession>
<sequence length="96" mass="11995">MDDIRAFWREQNFDLRVACEKKEYDSEDDSKTLQPAIIIRHEFRNRFRRHRNRSLSLYNKRSRYDFSDRRNESRERSGSRSYSRPRDYQGPRETRM</sequence>
<feature type="non-terminal residue" evidence="2">
    <location>
        <position position="96"/>
    </location>
</feature>
<comment type="caution">
    <text evidence="2">The sequence shown here is derived from an EMBL/GenBank/DDBJ whole genome shotgun (WGS) entry which is preliminary data.</text>
</comment>
<dbReference type="Proteomes" id="UP000324800">
    <property type="component" value="Unassembled WGS sequence"/>
</dbReference>
<feature type="region of interest" description="Disordered" evidence="1">
    <location>
        <begin position="65"/>
        <end position="96"/>
    </location>
</feature>
<gene>
    <name evidence="2" type="ORF">EZS28_055322</name>
</gene>
<dbReference type="AlphaFoldDB" id="A0A5J4Q5E6"/>
<name>A0A5J4Q5E6_9EUKA</name>
<evidence type="ECO:0000256" key="1">
    <source>
        <dbReference type="SAM" id="MobiDB-lite"/>
    </source>
</evidence>
<evidence type="ECO:0000313" key="3">
    <source>
        <dbReference type="Proteomes" id="UP000324800"/>
    </source>
</evidence>
<proteinExistence type="predicted"/>
<protein>
    <submittedName>
        <fullName evidence="2">Uncharacterized protein</fullName>
    </submittedName>
</protein>
<organism evidence="2 3">
    <name type="scientific">Streblomastix strix</name>
    <dbReference type="NCBI Taxonomy" id="222440"/>
    <lineage>
        <taxon>Eukaryota</taxon>
        <taxon>Metamonada</taxon>
        <taxon>Preaxostyla</taxon>
        <taxon>Oxymonadida</taxon>
        <taxon>Streblomastigidae</taxon>
        <taxon>Streblomastix</taxon>
    </lineage>
</organism>
<dbReference type="EMBL" id="SNRW01047175">
    <property type="protein sequence ID" value="KAA6316021.1"/>
    <property type="molecule type" value="Genomic_DNA"/>
</dbReference>